<evidence type="ECO:0000256" key="5">
    <source>
        <dbReference type="ARBA" id="ARBA00022692"/>
    </source>
</evidence>
<dbReference type="Proteomes" id="UP000289856">
    <property type="component" value="Chromosome"/>
</dbReference>
<gene>
    <name evidence="13" type="ORF">KCTCHS21_37430</name>
</gene>
<evidence type="ECO:0000313" key="14">
    <source>
        <dbReference type="Proteomes" id="UP000289856"/>
    </source>
</evidence>
<keyword evidence="4" id="KW-1003">Cell membrane</keyword>
<evidence type="ECO:0000256" key="4">
    <source>
        <dbReference type="ARBA" id="ARBA00022475"/>
    </source>
</evidence>
<accession>A0A3T1D8E4</accession>
<dbReference type="AlphaFoldDB" id="A0A3T1D8E4"/>
<name>A0A3T1D8E4_9BACL</name>
<keyword evidence="5 11" id="KW-0812">Transmembrane</keyword>
<evidence type="ECO:0000256" key="7">
    <source>
        <dbReference type="ARBA" id="ARBA00022840"/>
    </source>
</evidence>
<reference evidence="13 14" key="1">
    <citation type="submission" date="2019-01" db="EMBL/GenBank/DDBJ databases">
        <title>Complete genome sequence of Cohnella hallensis HS21 isolated from Korean fir (Abies koreana) rhizospheric soil.</title>
        <authorList>
            <person name="Jiang L."/>
            <person name="Kang S.W."/>
            <person name="Kim S."/>
            <person name="Jung J."/>
            <person name="Kim C.Y."/>
            <person name="Kim D.H."/>
            <person name="Kim S.W."/>
            <person name="Lee J."/>
        </authorList>
    </citation>
    <scope>NUCLEOTIDE SEQUENCE [LARGE SCALE GENOMIC DNA]</scope>
    <source>
        <strain evidence="13 14">HS21</strain>
    </source>
</reference>
<evidence type="ECO:0000256" key="2">
    <source>
        <dbReference type="ARBA" id="ARBA00005417"/>
    </source>
</evidence>
<dbReference type="CDD" id="cd16914">
    <property type="entry name" value="EcfT"/>
    <property type="match status" value="1"/>
</dbReference>
<keyword evidence="3" id="KW-0813">Transport</keyword>
<dbReference type="PANTHER" id="PTHR43553:SF24">
    <property type="entry name" value="ENERGY-COUPLING FACTOR TRANSPORTER ATP-BINDING PROTEIN ECFA1"/>
    <property type="match status" value="1"/>
</dbReference>
<comment type="subcellular location">
    <subcellularLocation>
        <location evidence="1">Membrane</location>
        <topology evidence="1">Multi-pass membrane protein</topology>
    </subcellularLocation>
</comment>
<evidence type="ECO:0000256" key="6">
    <source>
        <dbReference type="ARBA" id="ARBA00022741"/>
    </source>
</evidence>
<dbReference type="InterPro" id="IPR003439">
    <property type="entry name" value="ABC_transporter-like_ATP-bd"/>
</dbReference>
<dbReference type="SUPFAM" id="SSF52540">
    <property type="entry name" value="P-loop containing nucleoside triphosphate hydrolases"/>
    <property type="match status" value="1"/>
</dbReference>
<proteinExistence type="inferred from homology"/>
<evidence type="ECO:0000256" key="9">
    <source>
        <dbReference type="ARBA" id="ARBA00022989"/>
    </source>
</evidence>
<dbReference type="Pfam" id="PF00005">
    <property type="entry name" value="ABC_tran"/>
    <property type="match status" value="1"/>
</dbReference>
<dbReference type="RefSeq" id="WP_130611504.1">
    <property type="nucleotide sequence ID" value="NZ_AP019400.1"/>
</dbReference>
<dbReference type="KEGG" id="cohn:KCTCHS21_37430"/>
<evidence type="ECO:0000313" key="13">
    <source>
        <dbReference type="EMBL" id="BBI34344.1"/>
    </source>
</evidence>
<dbReference type="GO" id="GO:0005524">
    <property type="term" value="F:ATP binding"/>
    <property type="evidence" value="ECO:0007669"/>
    <property type="project" value="UniProtKB-KW"/>
</dbReference>
<comment type="similarity">
    <text evidence="2">Belongs to the ABC transporter superfamily.</text>
</comment>
<keyword evidence="6" id="KW-0547">Nucleotide-binding</keyword>
<dbReference type="GO" id="GO:0043190">
    <property type="term" value="C:ATP-binding cassette (ABC) transporter complex"/>
    <property type="evidence" value="ECO:0007669"/>
    <property type="project" value="TreeGrafter"/>
</dbReference>
<dbReference type="SMART" id="SM00382">
    <property type="entry name" value="AAA"/>
    <property type="match status" value="1"/>
</dbReference>
<keyword evidence="14" id="KW-1185">Reference proteome</keyword>
<keyword evidence="8" id="KW-1278">Translocase</keyword>
<evidence type="ECO:0000256" key="10">
    <source>
        <dbReference type="ARBA" id="ARBA00023136"/>
    </source>
</evidence>
<dbReference type="InterPro" id="IPR027417">
    <property type="entry name" value="P-loop_NTPase"/>
</dbReference>
<dbReference type="GO" id="GO:0016887">
    <property type="term" value="F:ATP hydrolysis activity"/>
    <property type="evidence" value="ECO:0007669"/>
    <property type="project" value="InterPro"/>
</dbReference>
<dbReference type="InterPro" id="IPR003339">
    <property type="entry name" value="ABC/ECF_trnsptr_transmembrane"/>
</dbReference>
<protein>
    <recommendedName>
        <fullName evidence="12">ABC transporter domain-containing protein</fullName>
    </recommendedName>
</protein>
<dbReference type="InterPro" id="IPR015856">
    <property type="entry name" value="ABC_transpr_CbiO/EcfA_su"/>
</dbReference>
<evidence type="ECO:0000259" key="12">
    <source>
        <dbReference type="PROSITE" id="PS50893"/>
    </source>
</evidence>
<feature type="transmembrane region" description="Helical" evidence="11">
    <location>
        <begin position="570"/>
        <end position="587"/>
    </location>
</feature>
<dbReference type="CDD" id="cd03225">
    <property type="entry name" value="ABC_cobalt_CbiO_domain1"/>
    <property type="match status" value="1"/>
</dbReference>
<keyword evidence="7" id="KW-0067">ATP-binding</keyword>
<sequence length="591" mass="65497">MGAGKRITQRDNNDKQALPLLVNGIAWRLGEGDEHQDPAVPLELAPGKITLLMGPNGAGKTTLLEKLAGLRSPEGLQISYGLEPLWRVNRFGKLRLNENALRQYSYACQSPEEGLFARSIREELVYSLKPYSILENEREELIDSALAAVGWDSSWLSRDPYLMSGGERRRSALASVFVTPASWFLLDEPTSGLDGAGHETVARQLLKMKTSGSGILLVSHDSDWALPLADCALLLSADGSVRMCTPEQLLMHPEWLAETGMQIPEWLELAHLLWRSGVASDKVWNPVEAAAEQKVLGHPAEAVAEQIKVRDSENTSSLQSDIYLPYSRSVELEKRKRSVSKVKAHRLIGFDPRSVWLAYVILSTGLFFLKDWISILVGAIVVIGLLIVGRISLLRWRGLIINYAVFSIVTSTIFAWGASGNSGSIIEWGAFTGTLFTFTRTMLILLLGLAIPLVMTPLSLRRSLEQMISFKGTTLGWAQSFILTVTLIMRFVPVLLGLWGRFVRIFLARGKSIARNPLAIGKRIRDVSLPFLLALFRLGDEVALALESRGVGYGVIPTRAIRLKWRKQDYGLVAMSLALAIGLWLFTKRNL</sequence>
<dbReference type="PANTHER" id="PTHR43553">
    <property type="entry name" value="HEAVY METAL TRANSPORTER"/>
    <property type="match status" value="1"/>
</dbReference>
<feature type="transmembrane region" description="Helical" evidence="11">
    <location>
        <begin position="400"/>
        <end position="418"/>
    </location>
</feature>
<feature type="transmembrane region" description="Helical" evidence="11">
    <location>
        <begin position="481"/>
        <end position="502"/>
    </location>
</feature>
<dbReference type="GO" id="GO:0042626">
    <property type="term" value="F:ATPase-coupled transmembrane transporter activity"/>
    <property type="evidence" value="ECO:0007669"/>
    <property type="project" value="TreeGrafter"/>
</dbReference>
<feature type="transmembrane region" description="Helical" evidence="11">
    <location>
        <begin position="438"/>
        <end position="460"/>
    </location>
</feature>
<evidence type="ECO:0000256" key="3">
    <source>
        <dbReference type="ARBA" id="ARBA00022448"/>
    </source>
</evidence>
<dbReference type="OrthoDB" id="2035889at2"/>
<evidence type="ECO:0000256" key="11">
    <source>
        <dbReference type="SAM" id="Phobius"/>
    </source>
</evidence>
<dbReference type="InterPro" id="IPR003593">
    <property type="entry name" value="AAA+_ATPase"/>
</dbReference>
<dbReference type="InterPro" id="IPR050095">
    <property type="entry name" value="ECF_ABC_transporter_ATP-bd"/>
</dbReference>
<dbReference type="EMBL" id="AP019400">
    <property type="protein sequence ID" value="BBI34344.1"/>
    <property type="molecule type" value="Genomic_DNA"/>
</dbReference>
<dbReference type="Gene3D" id="3.40.50.300">
    <property type="entry name" value="P-loop containing nucleotide triphosphate hydrolases"/>
    <property type="match status" value="1"/>
</dbReference>
<evidence type="ECO:0000256" key="1">
    <source>
        <dbReference type="ARBA" id="ARBA00004141"/>
    </source>
</evidence>
<keyword evidence="10 11" id="KW-0472">Membrane</keyword>
<keyword evidence="9 11" id="KW-1133">Transmembrane helix</keyword>
<organism evidence="13 14">
    <name type="scientific">Cohnella abietis</name>
    <dbReference type="NCBI Taxonomy" id="2507935"/>
    <lineage>
        <taxon>Bacteria</taxon>
        <taxon>Bacillati</taxon>
        <taxon>Bacillota</taxon>
        <taxon>Bacilli</taxon>
        <taxon>Bacillales</taxon>
        <taxon>Paenibacillaceae</taxon>
        <taxon>Cohnella</taxon>
    </lineage>
</organism>
<dbReference type="PROSITE" id="PS50893">
    <property type="entry name" value="ABC_TRANSPORTER_2"/>
    <property type="match status" value="1"/>
</dbReference>
<evidence type="ECO:0000256" key="8">
    <source>
        <dbReference type="ARBA" id="ARBA00022967"/>
    </source>
</evidence>
<feature type="transmembrane region" description="Helical" evidence="11">
    <location>
        <begin position="375"/>
        <end position="393"/>
    </location>
</feature>
<feature type="domain" description="ABC transporter" evidence="12">
    <location>
        <begin position="20"/>
        <end position="262"/>
    </location>
</feature>